<reference evidence="2 3" key="1">
    <citation type="journal article" date="2017" name="Eur. J. Clin. Microbiol. Infect. Dis.">
        <title>Uncommonly isolated clinical Pseudomonas: identification and phylogenetic assignation.</title>
        <authorList>
            <person name="Mulet M."/>
            <person name="Gomila M."/>
            <person name="Ramirez A."/>
            <person name="Cardew S."/>
            <person name="Moore E.R."/>
            <person name="Lalucat J."/>
            <person name="Garcia-Valdes E."/>
        </authorList>
    </citation>
    <scope>NUCLEOTIDE SEQUENCE [LARGE SCALE GENOMIC DNA]</scope>
    <source>
        <strain evidence="2 3">SD129</strain>
    </source>
</reference>
<feature type="region of interest" description="Disordered" evidence="1">
    <location>
        <begin position="1"/>
        <end position="33"/>
    </location>
</feature>
<keyword evidence="3" id="KW-1185">Reference proteome</keyword>
<name>A0A5R9QEQ7_9GAMM</name>
<gene>
    <name evidence="2" type="ORF">DN820_10790</name>
</gene>
<feature type="compositionally biased region" description="Basic residues" evidence="1">
    <location>
        <begin position="1"/>
        <end position="18"/>
    </location>
</feature>
<dbReference type="Proteomes" id="UP000306753">
    <property type="component" value="Unassembled WGS sequence"/>
</dbReference>
<evidence type="ECO:0000256" key="1">
    <source>
        <dbReference type="SAM" id="MobiDB-lite"/>
    </source>
</evidence>
<comment type="caution">
    <text evidence="2">The sequence shown here is derived from an EMBL/GenBank/DDBJ whole genome shotgun (WGS) entry which is preliminary data.</text>
</comment>
<evidence type="ECO:0000313" key="2">
    <source>
        <dbReference type="EMBL" id="TLX63571.1"/>
    </source>
</evidence>
<proteinExistence type="predicted"/>
<sequence>MPSKRPCRSARAARRASRRSAEPPFPRRTSRHPWRAPPLFLDLRQYRHPPGGGAARALTRVNFRRPFSVYLAPIETLQPQENGICTSMRWYSQGWSRSA</sequence>
<protein>
    <submittedName>
        <fullName evidence="2">Uncharacterized protein</fullName>
    </submittedName>
</protein>
<evidence type="ECO:0000313" key="3">
    <source>
        <dbReference type="Proteomes" id="UP000306753"/>
    </source>
</evidence>
<dbReference type="EMBL" id="QLAG01000011">
    <property type="protein sequence ID" value="TLX63571.1"/>
    <property type="molecule type" value="Genomic_DNA"/>
</dbReference>
<accession>A0A5R9QEQ7</accession>
<dbReference type="AlphaFoldDB" id="A0A5R9QEQ7"/>
<organism evidence="2 3">
    <name type="scientific">Stutzerimonas nosocomialis</name>
    <dbReference type="NCBI Taxonomy" id="1056496"/>
    <lineage>
        <taxon>Bacteria</taxon>
        <taxon>Pseudomonadati</taxon>
        <taxon>Pseudomonadota</taxon>
        <taxon>Gammaproteobacteria</taxon>
        <taxon>Pseudomonadales</taxon>
        <taxon>Pseudomonadaceae</taxon>
        <taxon>Stutzerimonas</taxon>
    </lineage>
</organism>